<dbReference type="InterPro" id="IPR053037">
    <property type="entry name" value="Pericyclase_pydY-like"/>
</dbReference>
<dbReference type="PANTHER" id="PTHR38115">
    <property type="entry name" value="LIPOCALIN-LIKE DOMAIN-CONTAINING PROTEIN"/>
    <property type="match status" value="1"/>
</dbReference>
<protein>
    <submittedName>
        <fullName evidence="1">Uncharacterized protein</fullName>
    </submittedName>
</protein>
<gene>
    <name evidence="1" type="ORF">IFM53868_06350</name>
</gene>
<keyword evidence="2" id="KW-1185">Reference proteome</keyword>
<proteinExistence type="predicted"/>
<name>A0ABQ1AZM8_9EURO</name>
<dbReference type="EMBL" id="BLKG01000071">
    <property type="protein sequence ID" value="GFF90981.1"/>
    <property type="molecule type" value="Genomic_DNA"/>
</dbReference>
<evidence type="ECO:0000313" key="1">
    <source>
        <dbReference type="EMBL" id="GFF90981.1"/>
    </source>
</evidence>
<organism evidence="1 2">
    <name type="scientific">Aspergillus udagawae</name>
    <dbReference type="NCBI Taxonomy" id="91492"/>
    <lineage>
        <taxon>Eukaryota</taxon>
        <taxon>Fungi</taxon>
        <taxon>Dikarya</taxon>
        <taxon>Ascomycota</taxon>
        <taxon>Pezizomycotina</taxon>
        <taxon>Eurotiomycetes</taxon>
        <taxon>Eurotiomycetidae</taxon>
        <taxon>Eurotiales</taxon>
        <taxon>Aspergillaceae</taxon>
        <taxon>Aspergillus</taxon>
        <taxon>Aspergillus subgen. Fumigati</taxon>
    </lineage>
</organism>
<accession>A0ABQ1AZM8</accession>
<dbReference type="Proteomes" id="UP000465266">
    <property type="component" value="Unassembled WGS sequence"/>
</dbReference>
<reference evidence="1 2" key="1">
    <citation type="submission" date="2020-01" db="EMBL/GenBank/DDBJ databases">
        <title>Draft genome sequence of Aspergillus udagawae IFM 53868.</title>
        <authorList>
            <person name="Takahashi H."/>
            <person name="Yaguchi T."/>
        </authorList>
    </citation>
    <scope>NUCLEOTIDE SEQUENCE [LARGE SCALE GENOMIC DNA]</scope>
    <source>
        <strain evidence="1 2">IFM 53868</strain>
    </source>
</reference>
<dbReference type="PANTHER" id="PTHR38115:SF1">
    <property type="entry name" value="LIPOCALIN-LIKE DOMAIN-CONTAINING PROTEIN"/>
    <property type="match status" value="1"/>
</dbReference>
<sequence length="181" mass="20294">MAAPASKTTKDLRGTWILNKGLSDSADLGLTIQGIGYFIRGLISVASITVIVSQYEAPPKSPSTDSRDVVHIDIDQVVPGVSPSRELRCLDDLPRAHTDWLFGESGWLSEEEGKSLIYTRAISEDKGWTATQVWGFQDVNGERHHCHNFVIQKEEQRAEFRFVYDWQEPSGLTDKSWESAI</sequence>
<evidence type="ECO:0000313" key="2">
    <source>
        <dbReference type="Proteomes" id="UP000465266"/>
    </source>
</evidence>
<comment type="caution">
    <text evidence="1">The sequence shown here is derived from an EMBL/GenBank/DDBJ whole genome shotgun (WGS) entry which is preliminary data.</text>
</comment>